<feature type="transmembrane region" description="Helical" evidence="1">
    <location>
        <begin position="24"/>
        <end position="43"/>
    </location>
</feature>
<reference evidence="2 3" key="1">
    <citation type="submission" date="2018-10" db="EMBL/GenBank/DDBJ databases">
        <title>A high-quality apple genome assembly.</title>
        <authorList>
            <person name="Hu J."/>
        </authorList>
    </citation>
    <scope>NUCLEOTIDE SEQUENCE [LARGE SCALE GENOMIC DNA]</scope>
    <source>
        <strain evidence="3">cv. HFTH1</strain>
        <tissue evidence="2">Young leaf</tissue>
    </source>
</reference>
<organism evidence="2 3">
    <name type="scientific">Malus domestica</name>
    <name type="common">Apple</name>
    <name type="synonym">Pyrus malus</name>
    <dbReference type="NCBI Taxonomy" id="3750"/>
    <lineage>
        <taxon>Eukaryota</taxon>
        <taxon>Viridiplantae</taxon>
        <taxon>Streptophyta</taxon>
        <taxon>Embryophyta</taxon>
        <taxon>Tracheophyta</taxon>
        <taxon>Spermatophyta</taxon>
        <taxon>Magnoliopsida</taxon>
        <taxon>eudicotyledons</taxon>
        <taxon>Gunneridae</taxon>
        <taxon>Pentapetalae</taxon>
        <taxon>rosids</taxon>
        <taxon>fabids</taxon>
        <taxon>Rosales</taxon>
        <taxon>Rosaceae</taxon>
        <taxon>Amygdaloideae</taxon>
        <taxon>Maleae</taxon>
        <taxon>Malus</taxon>
    </lineage>
</organism>
<proteinExistence type="predicted"/>
<evidence type="ECO:0000313" key="2">
    <source>
        <dbReference type="EMBL" id="RXH81051.1"/>
    </source>
</evidence>
<evidence type="ECO:0000313" key="3">
    <source>
        <dbReference type="Proteomes" id="UP000290289"/>
    </source>
</evidence>
<keyword evidence="1" id="KW-0472">Membrane</keyword>
<evidence type="ECO:0000256" key="1">
    <source>
        <dbReference type="SAM" id="Phobius"/>
    </source>
</evidence>
<name>A0A498IHR8_MALDO</name>
<keyword evidence="1" id="KW-1133">Transmembrane helix</keyword>
<accession>A0A498IHR8</accession>
<comment type="caution">
    <text evidence="2">The sequence shown here is derived from an EMBL/GenBank/DDBJ whole genome shotgun (WGS) entry which is preliminary data.</text>
</comment>
<gene>
    <name evidence="2" type="ORF">DVH24_004965</name>
</gene>
<sequence>MLISLLLHNLMVFASHPSVGRYFSHFLVPYVFLGTNLFTFWLCDNLSRTDIGLPYNVSRTIIP</sequence>
<keyword evidence="1" id="KW-0812">Transmembrane</keyword>
<dbReference type="EMBL" id="RDQH01000338">
    <property type="protein sequence ID" value="RXH81051.1"/>
    <property type="molecule type" value="Genomic_DNA"/>
</dbReference>
<keyword evidence="3" id="KW-1185">Reference proteome</keyword>
<dbReference type="Proteomes" id="UP000290289">
    <property type="component" value="Chromosome 12"/>
</dbReference>
<dbReference type="AlphaFoldDB" id="A0A498IHR8"/>
<protein>
    <submittedName>
        <fullName evidence="2">Uncharacterized protein</fullName>
    </submittedName>
</protein>